<accession>A0ABY0DC86</accession>
<keyword evidence="2" id="KW-1185">Reference proteome</keyword>
<reference evidence="1 2" key="1">
    <citation type="submission" date="2018-10" db="EMBL/GenBank/DDBJ databases">
        <title>Bradyrhizobium sp. nov., isolated from effective nodules of peanut in China.</title>
        <authorList>
            <person name="Li Y."/>
        </authorList>
    </citation>
    <scope>NUCLEOTIDE SEQUENCE [LARGE SCALE GENOMIC DNA]</scope>
    <source>
        <strain evidence="1 2">CCBAU 51781</strain>
    </source>
</reference>
<comment type="caution">
    <text evidence="1">The sequence shown here is derived from an EMBL/GenBank/DDBJ whole genome shotgun (WGS) entry which is preliminary data.</text>
</comment>
<protein>
    <recommendedName>
        <fullName evidence="3">ABC transporter ATP-binding protein</fullName>
    </recommendedName>
</protein>
<proteinExistence type="predicted"/>
<sequence>MAGNELLDSVAEASVHGLLQDLRRAGKTIVIISHRLGICYADKIVVLDGGRIVAEGGHTDLLAESACTRLWQTQAGSS</sequence>
<evidence type="ECO:0008006" key="3">
    <source>
        <dbReference type="Google" id="ProtNLM"/>
    </source>
</evidence>
<organism evidence="1 2">
    <name type="scientific">Bradyrhizobium zhanjiangense</name>
    <dbReference type="NCBI Taxonomy" id="1325107"/>
    <lineage>
        <taxon>Bacteria</taxon>
        <taxon>Pseudomonadati</taxon>
        <taxon>Pseudomonadota</taxon>
        <taxon>Alphaproteobacteria</taxon>
        <taxon>Hyphomicrobiales</taxon>
        <taxon>Nitrobacteraceae</taxon>
        <taxon>Bradyrhizobium</taxon>
    </lineage>
</organism>
<dbReference type="Proteomes" id="UP000289946">
    <property type="component" value="Unassembled WGS sequence"/>
</dbReference>
<name>A0ABY0DC86_9BRAD</name>
<dbReference type="SUPFAM" id="SSF52540">
    <property type="entry name" value="P-loop containing nucleoside triphosphate hydrolases"/>
    <property type="match status" value="1"/>
</dbReference>
<evidence type="ECO:0000313" key="2">
    <source>
        <dbReference type="Proteomes" id="UP000289946"/>
    </source>
</evidence>
<dbReference type="EMBL" id="RDRA01000021">
    <property type="protein sequence ID" value="RXG89135.1"/>
    <property type="molecule type" value="Genomic_DNA"/>
</dbReference>
<dbReference type="InterPro" id="IPR027417">
    <property type="entry name" value="P-loop_NTPase"/>
</dbReference>
<dbReference type="Gene3D" id="3.40.50.300">
    <property type="entry name" value="P-loop containing nucleotide triphosphate hydrolases"/>
    <property type="match status" value="1"/>
</dbReference>
<evidence type="ECO:0000313" key="1">
    <source>
        <dbReference type="EMBL" id="RXG89135.1"/>
    </source>
</evidence>
<gene>
    <name evidence="1" type="ORF">EAS62_31705</name>
</gene>